<keyword evidence="3" id="KW-0862">Zinc</keyword>
<keyword evidence="1" id="KW-0479">Metal-binding</keyword>
<reference evidence="6" key="1">
    <citation type="submission" date="2021-06" db="EMBL/GenBank/DDBJ databases">
        <authorList>
            <person name="Hodson N. C."/>
            <person name="Mongue J. A."/>
            <person name="Jaron S. K."/>
        </authorList>
    </citation>
    <scope>NUCLEOTIDE SEQUENCE</scope>
</reference>
<dbReference type="PROSITE" id="PS50157">
    <property type="entry name" value="ZINC_FINGER_C2H2_2"/>
    <property type="match status" value="2"/>
</dbReference>
<dbReference type="FunFam" id="3.30.160.60:FF:000446">
    <property type="entry name" value="Zinc finger protein"/>
    <property type="match status" value="1"/>
</dbReference>
<keyword evidence="2 4" id="KW-0863">Zinc-finger</keyword>
<evidence type="ECO:0000256" key="1">
    <source>
        <dbReference type="ARBA" id="ARBA00022723"/>
    </source>
</evidence>
<name>A0A8J2KS72_9HEXA</name>
<evidence type="ECO:0000259" key="5">
    <source>
        <dbReference type="PROSITE" id="PS50157"/>
    </source>
</evidence>
<evidence type="ECO:0000256" key="2">
    <source>
        <dbReference type="ARBA" id="ARBA00022771"/>
    </source>
</evidence>
<evidence type="ECO:0000256" key="4">
    <source>
        <dbReference type="PROSITE-ProRule" id="PRU00042"/>
    </source>
</evidence>
<organism evidence="6 7">
    <name type="scientific">Allacma fusca</name>
    <dbReference type="NCBI Taxonomy" id="39272"/>
    <lineage>
        <taxon>Eukaryota</taxon>
        <taxon>Metazoa</taxon>
        <taxon>Ecdysozoa</taxon>
        <taxon>Arthropoda</taxon>
        <taxon>Hexapoda</taxon>
        <taxon>Collembola</taxon>
        <taxon>Symphypleona</taxon>
        <taxon>Sminthuridae</taxon>
        <taxon>Allacma</taxon>
    </lineage>
</organism>
<dbReference type="Pfam" id="PF00096">
    <property type="entry name" value="zf-C2H2"/>
    <property type="match status" value="2"/>
</dbReference>
<dbReference type="SMART" id="SM00355">
    <property type="entry name" value="ZnF_C2H2"/>
    <property type="match status" value="2"/>
</dbReference>
<dbReference type="GO" id="GO:0008270">
    <property type="term" value="F:zinc ion binding"/>
    <property type="evidence" value="ECO:0007669"/>
    <property type="project" value="UniProtKB-KW"/>
</dbReference>
<dbReference type="GO" id="GO:0005634">
    <property type="term" value="C:nucleus"/>
    <property type="evidence" value="ECO:0007669"/>
    <property type="project" value="UniProtKB-ARBA"/>
</dbReference>
<evidence type="ECO:0000313" key="6">
    <source>
        <dbReference type="EMBL" id="CAG7820365.1"/>
    </source>
</evidence>
<feature type="domain" description="C2H2-type" evidence="5">
    <location>
        <begin position="77"/>
        <end position="105"/>
    </location>
</feature>
<sequence length="113" mass="13128">MKQCTCKGSNHGRSEYFSINQINRKWVKYEENCNAILQQRTLERARAFVCTICAKVLSTNWNLKVHMKTHNVVRESYPCSECQMKFSSPSNLIRHRNECCTGSFNSALAQSFR</sequence>
<dbReference type="OrthoDB" id="6755643at2759"/>
<comment type="caution">
    <text evidence="6">The sequence shown here is derived from an EMBL/GenBank/DDBJ whole genome shotgun (WGS) entry which is preliminary data.</text>
</comment>
<feature type="domain" description="C2H2-type" evidence="5">
    <location>
        <begin position="48"/>
        <end position="75"/>
    </location>
</feature>
<dbReference type="Proteomes" id="UP000708208">
    <property type="component" value="Unassembled WGS sequence"/>
</dbReference>
<dbReference type="EMBL" id="CAJVCH010476313">
    <property type="protein sequence ID" value="CAG7820365.1"/>
    <property type="molecule type" value="Genomic_DNA"/>
</dbReference>
<evidence type="ECO:0000313" key="7">
    <source>
        <dbReference type="Proteomes" id="UP000708208"/>
    </source>
</evidence>
<dbReference type="InterPro" id="IPR013087">
    <property type="entry name" value="Znf_C2H2_type"/>
</dbReference>
<accession>A0A8J2KS72</accession>
<dbReference type="PROSITE" id="PS00028">
    <property type="entry name" value="ZINC_FINGER_C2H2_1"/>
    <property type="match status" value="1"/>
</dbReference>
<dbReference type="AlphaFoldDB" id="A0A8J2KS72"/>
<evidence type="ECO:0000256" key="3">
    <source>
        <dbReference type="ARBA" id="ARBA00022833"/>
    </source>
</evidence>
<proteinExistence type="predicted"/>
<gene>
    <name evidence="6" type="ORF">AFUS01_LOCUS30758</name>
</gene>
<protein>
    <recommendedName>
        <fullName evidence="5">C2H2-type domain-containing protein</fullName>
    </recommendedName>
</protein>
<keyword evidence="7" id="KW-1185">Reference proteome</keyword>